<dbReference type="InterPro" id="IPR017930">
    <property type="entry name" value="Myb_dom"/>
</dbReference>
<accession>W1PK83</accession>
<dbReference type="FunFam" id="1.10.10.60:FF:000002">
    <property type="entry name" value="Myb family transcription factor"/>
    <property type="match status" value="1"/>
</dbReference>
<dbReference type="Proteomes" id="UP000017836">
    <property type="component" value="Unassembled WGS sequence"/>
</dbReference>
<dbReference type="HOGENOM" id="CLU_1246846_0_0_1"/>
<organism evidence="6 7">
    <name type="scientific">Amborella trichopoda</name>
    <dbReference type="NCBI Taxonomy" id="13333"/>
    <lineage>
        <taxon>Eukaryota</taxon>
        <taxon>Viridiplantae</taxon>
        <taxon>Streptophyta</taxon>
        <taxon>Embryophyta</taxon>
        <taxon>Tracheophyta</taxon>
        <taxon>Spermatophyta</taxon>
        <taxon>Magnoliopsida</taxon>
        <taxon>Amborellales</taxon>
        <taxon>Amborellaceae</taxon>
        <taxon>Amborella</taxon>
    </lineage>
</organism>
<protein>
    <recommendedName>
        <fullName evidence="5">HTH myb-type domain-containing protein</fullName>
    </recommendedName>
</protein>
<dbReference type="AlphaFoldDB" id="W1PK83"/>
<feature type="domain" description="HTH myb-type" evidence="5">
    <location>
        <begin position="49"/>
        <end position="107"/>
    </location>
</feature>
<evidence type="ECO:0000256" key="3">
    <source>
        <dbReference type="ARBA" id="ARBA00023242"/>
    </source>
</evidence>
<evidence type="ECO:0000259" key="5">
    <source>
        <dbReference type="PROSITE" id="PS51294"/>
    </source>
</evidence>
<evidence type="ECO:0000313" key="7">
    <source>
        <dbReference type="Proteomes" id="UP000017836"/>
    </source>
</evidence>
<feature type="compositionally biased region" description="Low complexity" evidence="4">
    <location>
        <begin position="205"/>
        <end position="222"/>
    </location>
</feature>
<dbReference type="PANTHER" id="PTHR31499">
    <property type="entry name" value="MYB FAMILY TRANSCRIPTION FACTOR PHL11"/>
    <property type="match status" value="1"/>
</dbReference>
<dbReference type="GO" id="GO:0003677">
    <property type="term" value="F:DNA binding"/>
    <property type="evidence" value="ECO:0007669"/>
    <property type="project" value="InterPro"/>
</dbReference>
<reference evidence="7" key="1">
    <citation type="journal article" date="2013" name="Science">
        <title>The Amborella genome and the evolution of flowering plants.</title>
        <authorList>
            <consortium name="Amborella Genome Project"/>
        </authorList>
    </citation>
    <scope>NUCLEOTIDE SEQUENCE [LARGE SCALE GENOMIC DNA]</scope>
</reference>
<dbReference type="InterPro" id="IPR046955">
    <property type="entry name" value="PHR1-like"/>
</dbReference>
<keyword evidence="7" id="KW-1185">Reference proteome</keyword>
<dbReference type="EMBL" id="KI392852">
    <property type="protein sequence ID" value="ERN10402.1"/>
    <property type="molecule type" value="Genomic_DNA"/>
</dbReference>
<dbReference type="SUPFAM" id="SSF46689">
    <property type="entry name" value="Homeodomain-like"/>
    <property type="match status" value="1"/>
</dbReference>
<dbReference type="Pfam" id="PF00249">
    <property type="entry name" value="Myb_DNA-binding"/>
    <property type="match status" value="1"/>
</dbReference>
<dbReference type="eggNOG" id="ENOG502QSXE">
    <property type="taxonomic scope" value="Eukaryota"/>
</dbReference>
<dbReference type="KEGG" id="atr:18438575"/>
<dbReference type="PROSITE" id="PS51294">
    <property type="entry name" value="HTH_MYB"/>
    <property type="match status" value="1"/>
</dbReference>
<dbReference type="InterPro" id="IPR001005">
    <property type="entry name" value="SANT/Myb"/>
</dbReference>
<dbReference type="InterPro" id="IPR006447">
    <property type="entry name" value="Myb_dom_plants"/>
</dbReference>
<evidence type="ECO:0000256" key="2">
    <source>
        <dbReference type="ARBA" id="ARBA00023163"/>
    </source>
</evidence>
<feature type="region of interest" description="Disordered" evidence="4">
    <location>
        <begin position="176"/>
        <end position="222"/>
    </location>
</feature>
<dbReference type="NCBIfam" id="TIGR01557">
    <property type="entry name" value="myb_SHAQKYF"/>
    <property type="match status" value="1"/>
</dbReference>
<gene>
    <name evidence="6" type="ORF">AMTR_s00026p00153500</name>
</gene>
<sequence length="222" mass="25243">MHEEIAFVNMLHEGEFSESSSVPQNAHRYLGLPSYSIRSNMASRGGPSTRQRLRWTPDLHDRFVEAITQLGGPERATPKGVLKIMGVQGLTIYHVKSHLQKYRLAKFIPESIGGEKIDRNDKEVDADQTASSRLDIDEALQMQIEVQKRLNEQAEVQRHLQLRMEAQARYIQKILEEQQQNEKPSSPTTEGKSLWEKDQVPLFPPLSSEELSLPCGSPSKRT</sequence>
<dbReference type="Pfam" id="PF14379">
    <property type="entry name" value="Myb_CC_LHEQLE"/>
    <property type="match status" value="1"/>
</dbReference>
<keyword evidence="3" id="KW-0539">Nucleus</keyword>
<keyword evidence="1" id="KW-0805">Transcription regulation</keyword>
<dbReference type="InterPro" id="IPR009057">
    <property type="entry name" value="Homeodomain-like_sf"/>
</dbReference>
<keyword evidence="2" id="KW-0804">Transcription</keyword>
<evidence type="ECO:0000256" key="1">
    <source>
        <dbReference type="ARBA" id="ARBA00023015"/>
    </source>
</evidence>
<name>W1PK83_AMBTC</name>
<evidence type="ECO:0000313" key="6">
    <source>
        <dbReference type="EMBL" id="ERN10402.1"/>
    </source>
</evidence>
<evidence type="ECO:0000256" key="4">
    <source>
        <dbReference type="SAM" id="MobiDB-lite"/>
    </source>
</evidence>
<feature type="compositionally biased region" description="Polar residues" evidence="4">
    <location>
        <begin position="177"/>
        <end position="191"/>
    </location>
</feature>
<dbReference type="Gene3D" id="1.10.10.60">
    <property type="entry name" value="Homeodomain-like"/>
    <property type="match status" value="1"/>
</dbReference>
<dbReference type="OMA" id="QNAHRYL"/>
<proteinExistence type="predicted"/>
<dbReference type="Gramene" id="ERN10402">
    <property type="protein sequence ID" value="ERN10402"/>
    <property type="gene ID" value="AMTR_s00026p00153500"/>
</dbReference>
<dbReference type="OrthoDB" id="551907at2759"/>
<dbReference type="InterPro" id="IPR025756">
    <property type="entry name" value="Myb_CC_LHEQLE"/>
</dbReference>
<dbReference type="PANTHER" id="PTHR31499:SF79">
    <property type="entry name" value="HTH MYB-TYPE DOMAIN-CONTAINING PROTEIN"/>
    <property type="match status" value="1"/>
</dbReference>
<dbReference type="STRING" id="13333.W1PK83"/>
<dbReference type="GO" id="GO:0003700">
    <property type="term" value="F:DNA-binding transcription factor activity"/>
    <property type="evidence" value="ECO:0007669"/>
    <property type="project" value="InterPro"/>
</dbReference>